<reference evidence="3" key="1">
    <citation type="submission" date="2014-03" db="EMBL/GenBank/DDBJ databases">
        <authorList>
            <person name="Aksoy S."/>
            <person name="Warren W."/>
            <person name="Wilson R.K."/>
        </authorList>
    </citation>
    <scope>NUCLEOTIDE SEQUENCE [LARGE SCALE GENOMIC DNA]</scope>
    <source>
        <strain evidence="3">IAEA</strain>
    </source>
</reference>
<name>A0A1A9WWE2_9MUSC</name>
<keyword evidence="1" id="KW-1133">Transmembrane helix</keyword>
<evidence type="ECO:0000313" key="2">
    <source>
        <dbReference type="EnsemblMetazoa" id="GBRI034941-PA"/>
    </source>
</evidence>
<dbReference type="Proteomes" id="UP000091820">
    <property type="component" value="Unassembled WGS sequence"/>
</dbReference>
<dbReference type="AlphaFoldDB" id="A0A1A9WWE2"/>
<organism evidence="2 3">
    <name type="scientific">Glossina brevipalpis</name>
    <dbReference type="NCBI Taxonomy" id="37001"/>
    <lineage>
        <taxon>Eukaryota</taxon>
        <taxon>Metazoa</taxon>
        <taxon>Ecdysozoa</taxon>
        <taxon>Arthropoda</taxon>
        <taxon>Hexapoda</taxon>
        <taxon>Insecta</taxon>
        <taxon>Pterygota</taxon>
        <taxon>Neoptera</taxon>
        <taxon>Endopterygota</taxon>
        <taxon>Diptera</taxon>
        <taxon>Brachycera</taxon>
        <taxon>Muscomorpha</taxon>
        <taxon>Hippoboscoidea</taxon>
        <taxon>Glossinidae</taxon>
        <taxon>Glossina</taxon>
    </lineage>
</organism>
<proteinExistence type="predicted"/>
<keyword evidence="1" id="KW-0472">Membrane</keyword>
<dbReference type="EnsemblMetazoa" id="GBRI034941-RA">
    <property type="protein sequence ID" value="GBRI034941-PA"/>
    <property type="gene ID" value="GBRI034941"/>
</dbReference>
<feature type="transmembrane region" description="Helical" evidence="1">
    <location>
        <begin position="70"/>
        <end position="88"/>
    </location>
</feature>
<protein>
    <submittedName>
        <fullName evidence="2">Uncharacterized protein</fullName>
    </submittedName>
</protein>
<accession>A0A1A9WWE2</accession>
<evidence type="ECO:0000256" key="1">
    <source>
        <dbReference type="SAM" id="Phobius"/>
    </source>
</evidence>
<reference evidence="2" key="2">
    <citation type="submission" date="2020-05" db="UniProtKB">
        <authorList>
            <consortium name="EnsemblMetazoa"/>
        </authorList>
    </citation>
    <scope>IDENTIFICATION</scope>
    <source>
        <strain evidence="2">IAEA</strain>
    </source>
</reference>
<keyword evidence="3" id="KW-1185">Reference proteome</keyword>
<feature type="transmembrane region" description="Helical" evidence="1">
    <location>
        <begin position="32"/>
        <end position="50"/>
    </location>
</feature>
<evidence type="ECO:0000313" key="3">
    <source>
        <dbReference type="Proteomes" id="UP000091820"/>
    </source>
</evidence>
<sequence>MYIVSHKRVVKVAQQTATNSKLIVCPLLSTTFYLYFPLNGSYVISIVVPVDYLTSTNLTILCKFIFSKTSNSFTACLVLFTIQTVFVLKKSHIDSRHTSLYLT</sequence>
<dbReference type="VEuPathDB" id="VectorBase:GBRI034941"/>
<keyword evidence="1" id="KW-0812">Transmembrane</keyword>